<keyword evidence="4" id="KW-0804">Transcription</keyword>
<dbReference type="Pfam" id="PF00126">
    <property type="entry name" value="HTH_1"/>
    <property type="match status" value="1"/>
</dbReference>
<comment type="caution">
    <text evidence="6">The sequence shown here is derived from an EMBL/GenBank/DDBJ whole genome shotgun (WGS) entry which is preliminary data.</text>
</comment>
<proteinExistence type="inferred from homology"/>
<dbReference type="InterPro" id="IPR005119">
    <property type="entry name" value="LysR_subst-bd"/>
</dbReference>
<dbReference type="PATRIC" id="fig|1203554.3.peg.91"/>
<name>S3CMU4_9BURK</name>
<evidence type="ECO:0000256" key="3">
    <source>
        <dbReference type="ARBA" id="ARBA00023125"/>
    </source>
</evidence>
<protein>
    <recommendedName>
        <fullName evidence="5">HTH lysR-type domain-containing protein</fullName>
    </recommendedName>
</protein>
<dbReference type="SUPFAM" id="SSF46785">
    <property type="entry name" value="Winged helix' DNA-binding domain"/>
    <property type="match status" value="1"/>
</dbReference>
<evidence type="ECO:0000259" key="5">
    <source>
        <dbReference type="PROSITE" id="PS50931"/>
    </source>
</evidence>
<dbReference type="EMBL" id="ATCF01000004">
    <property type="protein sequence ID" value="EPE01870.1"/>
    <property type="molecule type" value="Genomic_DNA"/>
</dbReference>
<comment type="similarity">
    <text evidence="1">Belongs to the LysR transcriptional regulatory family.</text>
</comment>
<dbReference type="SUPFAM" id="SSF53850">
    <property type="entry name" value="Periplasmic binding protein-like II"/>
    <property type="match status" value="1"/>
</dbReference>
<evidence type="ECO:0000256" key="2">
    <source>
        <dbReference type="ARBA" id="ARBA00023015"/>
    </source>
</evidence>
<dbReference type="Gene3D" id="3.40.190.10">
    <property type="entry name" value="Periplasmic binding protein-like II"/>
    <property type="match status" value="2"/>
</dbReference>
<dbReference type="STRING" id="1203554.HMPREF1476_00101"/>
<dbReference type="eggNOG" id="COG0583">
    <property type="taxonomic scope" value="Bacteria"/>
</dbReference>
<accession>S3CMU4</accession>
<dbReference type="GO" id="GO:0003677">
    <property type="term" value="F:DNA binding"/>
    <property type="evidence" value="ECO:0007669"/>
    <property type="project" value="UniProtKB-KW"/>
</dbReference>
<evidence type="ECO:0000256" key="1">
    <source>
        <dbReference type="ARBA" id="ARBA00009437"/>
    </source>
</evidence>
<dbReference type="PROSITE" id="PS50931">
    <property type="entry name" value="HTH_LYSR"/>
    <property type="match status" value="1"/>
</dbReference>
<dbReference type="PANTHER" id="PTHR30346">
    <property type="entry name" value="TRANSCRIPTIONAL DUAL REGULATOR HCAR-RELATED"/>
    <property type="match status" value="1"/>
</dbReference>
<dbReference type="Pfam" id="PF03466">
    <property type="entry name" value="LysR_substrate"/>
    <property type="match status" value="1"/>
</dbReference>
<reference evidence="6 7" key="1">
    <citation type="submission" date="2013-04" db="EMBL/GenBank/DDBJ databases">
        <title>The Genome Sequence of Sutterella wadsworthensis HGA0223.</title>
        <authorList>
            <consortium name="The Broad Institute Genomics Platform"/>
            <person name="Earl A."/>
            <person name="Ward D."/>
            <person name="Feldgarden M."/>
            <person name="Gevers D."/>
            <person name="Schmidt T.M."/>
            <person name="Dover J."/>
            <person name="Dai D."/>
            <person name="Walker B."/>
            <person name="Young S."/>
            <person name="Zeng Q."/>
            <person name="Gargeya S."/>
            <person name="Fitzgerald M."/>
            <person name="Haas B."/>
            <person name="Abouelleil A."/>
            <person name="Allen A.W."/>
            <person name="Alvarado L."/>
            <person name="Arachchi H.M."/>
            <person name="Berlin A.M."/>
            <person name="Chapman S.B."/>
            <person name="Gainer-Dewar J."/>
            <person name="Goldberg J."/>
            <person name="Griggs A."/>
            <person name="Gujja S."/>
            <person name="Hansen M."/>
            <person name="Howarth C."/>
            <person name="Imamovic A."/>
            <person name="Ireland A."/>
            <person name="Larimer J."/>
            <person name="McCowan C."/>
            <person name="Murphy C."/>
            <person name="Pearson M."/>
            <person name="Poon T.W."/>
            <person name="Priest M."/>
            <person name="Roberts A."/>
            <person name="Saif S."/>
            <person name="Shea T."/>
            <person name="Sisk P."/>
            <person name="Sykes S."/>
            <person name="Wortman J."/>
            <person name="Nusbaum C."/>
            <person name="Birren B."/>
        </authorList>
    </citation>
    <scope>NUCLEOTIDE SEQUENCE [LARGE SCALE GENOMIC DNA]</scope>
    <source>
        <strain evidence="6 7">HGA0223</strain>
    </source>
</reference>
<dbReference type="Gene3D" id="1.10.10.10">
    <property type="entry name" value="Winged helix-like DNA-binding domain superfamily/Winged helix DNA-binding domain"/>
    <property type="match status" value="1"/>
</dbReference>
<evidence type="ECO:0000313" key="6">
    <source>
        <dbReference type="EMBL" id="EPE01870.1"/>
    </source>
</evidence>
<dbReference type="InterPro" id="IPR036390">
    <property type="entry name" value="WH_DNA-bd_sf"/>
</dbReference>
<dbReference type="InterPro" id="IPR036388">
    <property type="entry name" value="WH-like_DNA-bd_sf"/>
</dbReference>
<dbReference type="AlphaFoldDB" id="S3CMU4"/>
<evidence type="ECO:0000313" key="7">
    <source>
        <dbReference type="Proteomes" id="UP000014400"/>
    </source>
</evidence>
<feature type="domain" description="HTH lysR-type" evidence="5">
    <location>
        <begin position="6"/>
        <end position="63"/>
    </location>
</feature>
<dbReference type="HOGENOM" id="CLU_039613_6_2_4"/>
<dbReference type="InterPro" id="IPR000847">
    <property type="entry name" value="LysR_HTH_N"/>
</dbReference>
<dbReference type="GO" id="GO:0003700">
    <property type="term" value="F:DNA-binding transcription factor activity"/>
    <property type="evidence" value="ECO:0007669"/>
    <property type="project" value="InterPro"/>
</dbReference>
<gene>
    <name evidence="6" type="ORF">HMPREF1476_00101</name>
</gene>
<dbReference type="Proteomes" id="UP000014400">
    <property type="component" value="Unassembled WGS sequence"/>
</dbReference>
<keyword evidence="2" id="KW-0805">Transcription regulation</keyword>
<dbReference type="GO" id="GO:0032993">
    <property type="term" value="C:protein-DNA complex"/>
    <property type="evidence" value="ECO:0007669"/>
    <property type="project" value="TreeGrafter"/>
</dbReference>
<dbReference type="PANTHER" id="PTHR30346:SF0">
    <property type="entry name" value="HCA OPERON TRANSCRIPTIONAL ACTIVATOR HCAR"/>
    <property type="match status" value="1"/>
</dbReference>
<organism evidence="6 7">
    <name type="scientific">Sutterella wadsworthensis HGA0223</name>
    <dbReference type="NCBI Taxonomy" id="1203554"/>
    <lineage>
        <taxon>Bacteria</taxon>
        <taxon>Pseudomonadati</taxon>
        <taxon>Pseudomonadota</taxon>
        <taxon>Betaproteobacteria</taxon>
        <taxon>Burkholderiales</taxon>
        <taxon>Sutterellaceae</taxon>
        <taxon>Sutterella</taxon>
    </lineage>
</organism>
<sequence>MFDDRLSLRKLEVFLAFLRTENIAKTAEDLGTAAVSVHRALHTLEETIQCPLFTRKGRQLQPLPTAREFAKYAQDLIARMHEAVEETRRVGGFEQKRMRLGSLYSLSVRTVPNLILGMKYRRPELEFELVMGSNKSLLAKLEENKLDAIVIATSGEEIDERKNIVIKLFDDDLFLAAPSDYKGRKKDADLKDLHFAKWVTLQEGFATFDGFVDAFRQTGKTPEIVAKVNDIFSMVSFVQAGLGFALLPGRMQPVFESTVKLITLAEPYRIRQTVGIVFKKTHEHEANFLALAAEARMYGRSRSGTPLPLPLPH</sequence>
<evidence type="ECO:0000256" key="4">
    <source>
        <dbReference type="ARBA" id="ARBA00023163"/>
    </source>
</evidence>
<keyword evidence="7" id="KW-1185">Reference proteome</keyword>
<keyword evidence="3" id="KW-0238">DNA-binding</keyword>